<dbReference type="RefSeq" id="WP_036155093.1">
    <property type="nucleotide sequence ID" value="NZ_AVCX01000005.1"/>
</dbReference>
<dbReference type="eggNOG" id="ENOG5032RXC">
    <property type="taxonomic scope" value="Bacteria"/>
</dbReference>
<sequence>MWVNDAVFGALDYELMWFRYTTIGFCGKEAEIALTIDGEEDGKFDEEQYAAYKALMQKWEQLQYHLLQPILDYYKQKRHELGYDVAYNEEYAAIETTEQLLEKINLVGITVPYGDIYDERDIGLSFDCTWDEENGVGIRLLDEKVSTVGYQDVAI</sequence>
<evidence type="ECO:0000259" key="1">
    <source>
        <dbReference type="Pfam" id="PF22481"/>
    </source>
</evidence>
<dbReference type="InterPro" id="IPR054254">
    <property type="entry name" value="DUF6985"/>
</dbReference>
<protein>
    <recommendedName>
        <fullName evidence="1">DUF6985 domain-containing protein</fullName>
    </recommendedName>
</protein>
<reference evidence="2 3" key="1">
    <citation type="submission" date="2014-02" db="EMBL/GenBank/DDBJ databases">
        <title>Draft genome sequence of Lysinibacillus odysseyi NBRC 100172.</title>
        <authorList>
            <person name="Zhang F."/>
            <person name="Wang G."/>
            <person name="Zhang L."/>
        </authorList>
    </citation>
    <scope>NUCLEOTIDE SEQUENCE [LARGE SCALE GENOMIC DNA]</scope>
    <source>
        <strain evidence="2 3">NBRC 100172</strain>
    </source>
</reference>
<evidence type="ECO:0000313" key="2">
    <source>
        <dbReference type="EMBL" id="KGR84418.1"/>
    </source>
</evidence>
<dbReference type="EMBL" id="JPVP01000056">
    <property type="protein sequence ID" value="KGR84418.1"/>
    <property type="molecule type" value="Genomic_DNA"/>
</dbReference>
<evidence type="ECO:0000313" key="3">
    <source>
        <dbReference type="Proteomes" id="UP000030437"/>
    </source>
</evidence>
<comment type="caution">
    <text evidence="2">The sequence shown here is derived from an EMBL/GenBank/DDBJ whole genome shotgun (WGS) entry which is preliminary data.</text>
</comment>
<dbReference type="AlphaFoldDB" id="A0A0A3INL4"/>
<gene>
    <name evidence="2" type="ORF">CD32_12575</name>
</gene>
<name>A0A0A3INL4_9BACI</name>
<feature type="domain" description="DUF6985" evidence="1">
    <location>
        <begin position="7"/>
        <end position="154"/>
    </location>
</feature>
<dbReference type="Proteomes" id="UP000030437">
    <property type="component" value="Unassembled WGS sequence"/>
</dbReference>
<proteinExistence type="predicted"/>
<organism evidence="2 3">
    <name type="scientific">Lysinibacillus odysseyi 34hs-1 = NBRC 100172</name>
    <dbReference type="NCBI Taxonomy" id="1220589"/>
    <lineage>
        <taxon>Bacteria</taxon>
        <taxon>Bacillati</taxon>
        <taxon>Bacillota</taxon>
        <taxon>Bacilli</taxon>
        <taxon>Bacillales</taxon>
        <taxon>Bacillaceae</taxon>
        <taxon>Lysinibacillus</taxon>
    </lineage>
</organism>
<dbReference type="Pfam" id="PF22481">
    <property type="entry name" value="DUF6985"/>
    <property type="match status" value="1"/>
</dbReference>
<keyword evidence="3" id="KW-1185">Reference proteome</keyword>
<dbReference type="OrthoDB" id="3477708at2"/>
<accession>A0A0A3INL4</accession>